<dbReference type="PANTHER" id="PTHR10516:SF457">
    <property type="entry name" value="PEPTIDYLPROLYL ISOMERASE"/>
    <property type="match status" value="1"/>
</dbReference>
<dbReference type="PANTHER" id="PTHR10516">
    <property type="entry name" value="PEPTIDYL-PROLYL CIS-TRANS ISOMERASE"/>
    <property type="match status" value="1"/>
</dbReference>
<dbReference type="PROSITE" id="PS50059">
    <property type="entry name" value="FKBP_PPIASE"/>
    <property type="match status" value="1"/>
</dbReference>
<dbReference type="SUPFAM" id="SSF54534">
    <property type="entry name" value="FKBP-like"/>
    <property type="match status" value="1"/>
</dbReference>
<evidence type="ECO:0000256" key="3">
    <source>
        <dbReference type="ARBA" id="ARBA00023110"/>
    </source>
</evidence>
<evidence type="ECO:0000256" key="5">
    <source>
        <dbReference type="PROSITE-ProRule" id="PRU00277"/>
    </source>
</evidence>
<proteinExistence type="predicted"/>
<dbReference type="FunFam" id="3.10.50.40:FF:000025">
    <property type="entry name" value="Peptidylprolyl isomerase"/>
    <property type="match status" value="1"/>
</dbReference>
<gene>
    <name evidence="7" type="ORF">TCHU04912_LOCUS34</name>
</gene>
<evidence type="ECO:0000313" key="7">
    <source>
        <dbReference type="EMBL" id="CAD9197801.1"/>
    </source>
</evidence>
<evidence type="ECO:0000256" key="4">
    <source>
        <dbReference type="ARBA" id="ARBA00023235"/>
    </source>
</evidence>
<accession>A0A7S1SIP0</accession>
<dbReference type="InterPro" id="IPR001179">
    <property type="entry name" value="PPIase_FKBP_dom"/>
</dbReference>
<dbReference type="GO" id="GO:0005737">
    <property type="term" value="C:cytoplasm"/>
    <property type="evidence" value="ECO:0007669"/>
    <property type="project" value="TreeGrafter"/>
</dbReference>
<evidence type="ECO:0000259" key="6">
    <source>
        <dbReference type="PROSITE" id="PS50059"/>
    </source>
</evidence>
<name>A0A7S1SIP0_9CHLO</name>
<keyword evidence="3 5" id="KW-0697">Rotamase</keyword>
<feature type="domain" description="PPIase FKBP-type" evidence="6">
    <location>
        <begin position="20"/>
        <end position="108"/>
    </location>
</feature>
<dbReference type="InterPro" id="IPR050689">
    <property type="entry name" value="FKBP-type_PPIase"/>
</dbReference>
<evidence type="ECO:0000256" key="2">
    <source>
        <dbReference type="ARBA" id="ARBA00013194"/>
    </source>
</evidence>
<dbReference type="Gene3D" id="3.10.50.40">
    <property type="match status" value="1"/>
</dbReference>
<dbReference type="InterPro" id="IPR046357">
    <property type="entry name" value="PPIase_dom_sf"/>
</dbReference>
<sequence length="122" mass="12699">MGVQVEVVEAGGGTRKPKHGEVVHCHYTGRLEDGTVFDSSVSRGKPLTFLIGIGAVIKGWDEGIAQMSLGSKAKLTCSPDYGYGDEGAPPAIPPGAVLIFDVELLQIGDEKAAKSKSSCAIQ</sequence>
<dbReference type="AlphaFoldDB" id="A0A7S1SIP0"/>
<reference evidence="7" key="1">
    <citation type="submission" date="2021-01" db="EMBL/GenBank/DDBJ databases">
        <authorList>
            <person name="Corre E."/>
            <person name="Pelletier E."/>
            <person name="Niang G."/>
            <person name="Scheremetjew M."/>
            <person name="Finn R."/>
            <person name="Kale V."/>
            <person name="Holt S."/>
            <person name="Cochrane G."/>
            <person name="Meng A."/>
            <person name="Brown T."/>
            <person name="Cohen L."/>
        </authorList>
    </citation>
    <scope>NUCLEOTIDE SEQUENCE</scope>
    <source>
        <strain evidence="7">PLY429</strain>
    </source>
</reference>
<dbReference type="EC" id="5.2.1.8" evidence="2 5"/>
<comment type="catalytic activity">
    <reaction evidence="1 5">
        <text>[protein]-peptidylproline (omega=180) = [protein]-peptidylproline (omega=0)</text>
        <dbReference type="Rhea" id="RHEA:16237"/>
        <dbReference type="Rhea" id="RHEA-COMP:10747"/>
        <dbReference type="Rhea" id="RHEA-COMP:10748"/>
        <dbReference type="ChEBI" id="CHEBI:83833"/>
        <dbReference type="ChEBI" id="CHEBI:83834"/>
        <dbReference type="EC" id="5.2.1.8"/>
    </reaction>
</comment>
<keyword evidence="4 5" id="KW-0413">Isomerase</keyword>
<evidence type="ECO:0000256" key="1">
    <source>
        <dbReference type="ARBA" id="ARBA00000971"/>
    </source>
</evidence>
<dbReference type="EMBL" id="HBGG01000058">
    <property type="protein sequence ID" value="CAD9197801.1"/>
    <property type="molecule type" value="Transcribed_RNA"/>
</dbReference>
<dbReference type="Pfam" id="PF00254">
    <property type="entry name" value="FKBP_C"/>
    <property type="match status" value="1"/>
</dbReference>
<protein>
    <recommendedName>
        <fullName evidence="2 5">peptidylprolyl isomerase</fullName>
        <ecNumber evidence="2 5">5.2.1.8</ecNumber>
    </recommendedName>
</protein>
<dbReference type="GO" id="GO:0003755">
    <property type="term" value="F:peptidyl-prolyl cis-trans isomerase activity"/>
    <property type="evidence" value="ECO:0007669"/>
    <property type="project" value="UniProtKB-KW"/>
</dbReference>
<organism evidence="7">
    <name type="scientific">Tetraselmis chuii</name>
    <dbReference type="NCBI Taxonomy" id="63592"/>
    <lineage>
        <taxon>Eukaryota</taxon>
        <taxon>Viridiplantae</taxon>
        <taxon>Chlorophyta</taxon>
        <taxon>core chlorophytes</taxon>
        <taxon>Chlorodendrophyceae</taxon>
        <taxon>Chlorodendrales</taxon>
        <taxon>Chlorodendraceae</taxon>
        <taxon>Tetraselmis</taxon>
    </lineage>
</organism>